<dbReference type="GO" id="GO:0042601">
    <property type="term" value="C:endospore-forming forespore"/>
    <property type="evidence" value="ECO:0007669"/>
    <property type="project" value="TreeGrafter"/>
</dbReference>
<dbReference type="EMBL" id="PQCO01000161">
    <property type="protein sequence ID" value="PUE03316.1"/>
    <property type="molecule type" value="Genomic_DNA"/>
</dbReference>
<protein>
    <submittedName>
        <fullName evidence="1">DNA photolyase</fullName>
    </submittedName>
</protein>
<keyword evidence="1" id="KW-0456">Lyase</keyword>
<accession>A0A6N4E343</accession>
<dbReference type="InterPro" id="IPR049539">
    <property type="entry name" value="SPL"/>
</dbReference>
<reference evidence="1 2" key="1">
    <citation type="submission" date="2018-01" db="EMBL/GenBank/DDBJ databases">
        <title>Novel co-symbiosis in the lucinid bivalve Phacoides pectinatus.</title>
        <authorList>
            <person name="Lim S.J."/>
            <person name="Davis B.G."/>
            <person name="Gill D.E."/>
            <person name="Engel A.S."/>
            <person name="Anderson L.C."/>
            <person name="Campbell B.J."/>
        </authorList>
    </citation>
    <scope>NUCLEOTIDE SEQUENCE [LARGE SCALE GENOMIC DNA]</scope>
    <source>
        <strain evidence="1">N3_P5</strain>
    </source>
</reference>
<dbReference type="GO" id="GO:0003913">
    <property type="term" value="F:DNA photolyase activity"/>
    <property type="evidence" value="ECO:0007669"/>
    <property type="project" value="TreeGrafter"/>
</dbReference>
<dbReference type="Gene3D" id="3.80.30.30">
    <property type="match status" value="1"/>
</dbReference>
<dbReference type="GO" id="GO:0051539">
    <property type="term" value="F:4 iron, 4 sulfur cluster binding"/>
    <property type="evidence" value="ECO:0007669"/>
    <property type="project" value="TreeGrafter"/>
</dbReference>
<dbReference type="Pfam" id="PF20903">
    <property type="entry name" value="SPL"/>
    <property type="match status" value="1"/>
</dbReference>
<gene>
    <name evidence="1" type="ORF">C3L24_04785</name>
</gene>
<sequence>MSRQTLYPRLSVADQRALERIAHHLRLTLQELRQLAEIARDLEMWGEPGLAALLPQTPAGLTVPREEKQHLLRELSGHWEALRDEPNRYPMETRQPPPERPGITLREKGRLGLGHCPVASPRTRCCNLLTLDAVDNCGYGCSYCSIQAFSDGHKVFFDPGFSDKLSRLELDPNRLYHIGTGQSSDSLMWGNSRGVLDAQLEFARKHPNVILEFKTKSANVAHLLKQPLPPNILFTWSLNTPAVIADEEHGSAPLAKRLEAAERMAASGAVIGFHFHPMIHYRNWREEYAQVFEQLQSRFDPRQVAMVSFGTLTFIKPVIRRIRQMGIASQILKMPMEDAEGKLSYPTPIKQALFSHAYGSFSSAWKREVFFYLCMENHNLWRPVFGLEYESNEAFEQAMKRHYTNKIEQARRGAGTDRTKRAQ</sequence>
<dbReference type="Proteomes" id="UP000250928">
    <property type="component" value="Unassembled WGS sequence"/>
</dbReference>
<dbReference type="PANTHER" id="PTHR37822:SF2">
    <property type="entry name" value="SPORE PHOTOPRODUCT LYASE"/>
    <property type="match status" value="1"/>
</dbReference>
<name>A0A6N4E343_9GAMM</name>
<evidence type="ECO:0000313" key="1">
    <source>
        <dbReference type="EMBL" id="PUE03316.1"/>
    </source>
</evidence>
<dbReference type="AlphaFoldDB" id="A0A6N4E343"/>
<comment type="caution">
    <text evidence="1">The sequence shown here is derived from an EMBL/GenBank/DDBJ whole genome shotgun (WGS) entry which is preliminary data.</text>
</comment>
<dbReference type="PANTHER" id="PTHR37822">
    <property type="entry name" value="SPORE PHOTOPRODUCT LYASE-RELATED"/>
    <property type="match status" value="1"/>
</dbReference>
<dbReference type="GO" id="GO:1904047">
    <property type="term" value="F:S-adenosyl-L-methionine binding"/>
    <property type="evidence" value="ECO:0007669"/>
    <property type="project" value="TreeGrafter"/>
</dbReference>
<proteinExistence type="predicted"/>
<evidence type="ECO:0000313" key="2">
    <source>
        <dbReference type="Proteomes" id="UP000250928"/>
    </source>
</evidence>
<organism evidence="1 2">
    <name type="scientific">Candidatus Sedimenticola endophacoides</name>
    <dbReference type="NCBI Taxonomy" id="2548426"/>
    <lineage>
        <taxon>Bacteria</taxon>
        <taxon>Pseudomonadati</taxon>
        <taxon>Pseudomonadota</taxon>
        <taxon>Gammaproteobacteria</taxon>
        <taxon>Chromatiales</taxon>
        <taxon>Sedimenticolaceae</taxon>
        <taxon>Sedimenticola</taxon>
    </lineage>
</organism>